<dbReference type="GO" id="GO:0003677">
    <property type="term" value="F:DNA binding"/>
    <property type="evidence" value="ECO:0007669"/>
    <property type="project" value="UniProtKB-KW"/>
</dbReference>
<evidence type="ECO:0000313" key="3">
    <source>
        <dbReference type="EMBL" id="KVH88360.1"/>
    </source>
</evidence>
<evidence type="ECO:0000256" key="1">
    <source>
        <dbReference type="ARBA" id="ARBA00023125"/>
    </source>
</evidence>
<evidence type="ECO:0000259" key="2">
    <source>
        <dbReference type="Pfam" id="PF16900"/>
    </source>
</evidence>
<dbReference type="STRING" id="59895.A0A124SAS2"/>
<dbReference type="InterPro" id="IPR031657">
    <property type="entry name" value="REPA_OB_2"/>
</dbReference>
<keyword evidence="1" id="KW-0238">DNA-binding</keyword>
<feature type="non-terminal residue" evidence="3">
    <location>
        <position position="1"/>
    </location>
</feature>
<sequence length="199" mass="22812">MFKQYAGRKVERTYLDRDCRPFCPSRLAIDLQELHSLHCTCPLLLLPFTSHDQSTTRLTPSKKMAMMRKVQPLASLNPYQATWKIKVLLTGKGSMHTFKNRRGEGCVFNVELTDEDGTQMQATIVIYRSSRKKSFVVCLWNDQATYLGQELLDMVDKSPIVAIKSLKVGDFRGFSLSTLPNSYIRINPDISQCLKLRSW</sequence>
<dbReference type="SUPFAM" id="SSF50249">
    <property type="entry name" value="Nucleic acid-binding proteins"/>
    <property type="match status" value="1"/>
</dbReference>
<dbReference type="Proteomes" id="UP000243975">
    <property type="component" value="Unassembled WGS sequence"/>
</dbReference>
<dbReference type="Gene3D" id="2.40.50.140">
    <property type="entry name" value="Nucleic acid-binding proteins"/>
    <property type="match status" value="1"/>
</dbReference>
<comment type="caution">
    <text evidence="3">The sequence shown here is derived from an EMBL/GenBank/DDBJ whole genome shotgun (WGS) entry which is preliminary data.</text>
</comment>
<dbReference type="Pfam" id="PF16900">
    <property type="entry name" value="REPA_OB_2"/>
    <property type="match status" value="1"/>
</dbReference>
<organism evidence="3 4">
    <name type="scientific">Cynara cardunculus var. scolymus</name>
    <name type="common">Globe artichoke</name>
    <name type="synonym">Cynara scolymus</name>
    <dbReference type="NCBI Taxonomy" id="59895"/>
    <lineage>
        <taxon>Eukaryota</taxon>
        <taxon>Viridiplantae</taxon>
        <taxon>Streptophyta</taxon>
        <taxon>Embryophyta</taxon>
        <taxon>Tracheophyta</taxon>
        <taxon>Spermatophyta</taxon>
        <taxon>Magnoliopsida</taxon>
        <taxon>eudicotyledons</taxon>
        <taxon>Gunneridae</taxon>
        <taxon>Pentapetalae</taxon>
        <taxon>asterids</taxon>
        <taxon>campanulids</taxon>
        <taxon>Asterales</taxon>
        <taxon>Asteraceae</taxon>
        <taxon>Carduoideae</taxon>
        <taxon>Cardueae</taxon>
        <taxon>Carduinae</taxon>
        <taxon>Cynara</taxon>
    </lineage>
</organism>
<name>A0A124SAS2_CYNCS</name>
<dbReference type="CDD" id="cd04475">
    <property type="entry name" value="RPA1_DBD_B"/>
    <property type="match status" value="1"/>
</dbReference>
<proteinExistence type="predicted"/>
<evidence type="ECO:0000313" key="4">
    <source>
        <dbReference type="Proteomes" id="UP000243975"/>
    </source>
</evidence>
<gene>
    <name evidence="3" type="ORF">Ccrd_024017</name>
</gene>
<keyword evidence="4" id="KW-1185">Reference proteome</keyword>
<feature type="domain" description="Replication protein A OB" evidence="2">
    <location>
        <begin position="124"/>
        <end position="187"/>
    </location>
</feature>
<dbReference type="AlphaFoldDB" id="A0A124SAS2"/>
<reference evidence="3 4" key="1">
    <citation type="journal article" date="2016" name="Sci. Rep.">
        <title>The genome sequence of the outbreeding globe artichoke constructed de novo incorporating a phase-aware low-pass sequencing strategy of F1 progeny.</title>
        <authorList>
            <person name="Scaglione D."/>
            <person name="Reyes-Chin-Wo S."/>
            <person name="Acquadro A."/>
            <person name="Froenicke L."/>
            <person name="Portis E."/>
            <person name="Beitel C."/>
            <person name="Tirone M."/>
            <person name="Mauro R."/>
            <person name="Lo Monaco A."/>
            <person name="Mauromicale G."/>
            <person name="Faccioli P."/>
            <person name="Cattivelli L."/>
            <person name="Rieseberg L."/>
            <person name="Michelmore R."/>
            <person name="Lanteri S."/>
        </authorList>
    </citation>
    <scope>NUCLEOTIDE SEQUENCE [LARGE SCALE GENOMIC DNA]</scope>
    <source>
        <strain evidence="3">2C</strain>
    </source>
</reference>
<protein>
    <submittedName>
        <fullName evidence="3">Nucleic acid-binding, OB-fold</fullName>
    </submittedName>
</protein>
<accession>A0A124SAS2</accession>
<dbReference type="EMBL" id="LEKV01005436">
    <property type="protein sequence ID" value="KVH88360.1"/>
    <property type="molecule type" value="Genomic_DNA"/>
</dbReference>
<dbReference type="InterPro" id="IPR012340">
    <property type="entry name" value="NA-bd_OB-fold"/>
</dbReference>
<dbReference type="Gramene" id="KVH88360">
    <property type="protein sequence ID" value="KVH88360"/>
    <property type="gene ID" value="Ccrd_024017"/>
</dbReference>